<dbReference type="Gene3D" id="3.40.50.10690">
    <property type="entry name" value="putative lor/sdh protein like domains"/>
    <property type="match status" value="1"/>
</dbReference>
<organism evidence="1 2">
    <name type="scientific">Symmachiella dynata</name>
    <dbReference type="NCBI Taxonomy" id="2527995"/>
    <lineage>
        <taxon>Bacteria</taxon>
        <taxon>Pseudomonadati</taxon>
        <taxon>Planctomycetota</taxon>
        <taxon>Planctomycetia</taxon>
        <taxon>Planctomycetales</taxon>
        <taxon>Planctomycetaceae</taxon>
        <taxon>Symmachiella</taxon>
    </lineage>
</organism>
<evidence type="ECO:0000313" key="1">
    <source>
        <dbReference type="EMBL" id="QDU46822.1"/>
    </source>
</evidence>
<evidence type="ECO:0008006" key="3">
    <source>
        <dbReference type="Google" id="ProtNLM"/>
    </source>
</evidence>
<name>A0A517ZWE5_9PLAN</name>
<sequence>MPYPQFDRHKIKMLPLSTRINKNQIERDHVPVDAAPQQLTDVAQKVIAEAVERIVEARQKDAPVMLTFGAHSIKNGLALVMIELMEAGWVTHLATNGAGIIHDWEFAFQGQSSEDVEGYVKKGQFGNWEETGRNINLALNLGAYEGKGYGESVGAFIENEGGDIPDAASLVEEINTHAADNPARAAAAADLLSIIKTFDLPAGRMEVPHAWKRFSVQAAAYRLGVPSTGHPMFGHDIIYNHPMNHGASVGRVAERDFLTFAESVSRLDGGVYLSIGSAVMSPMVFEKSLSISQNVAIQHDDLIKDHSIYVVDLAKSHWDWTQGEPPVDNPDYYLRYNKSFNRMGGHMRYLTADNRDFLLQLAHSLRGHSS</sequence>
<dbReference type="KEGG" id="sdyn:Mal52_53440"/>
<protein>
    <recommendedName>
        <fullName evidence="3">Deoxyhypusine synthase</fullName>
    </recommendedName>
</protein>
<dbReference type="RefSeq" id="WP_145379356.1">
    <property type="nucleotide sequence ID" value="NZ_CP036276.1"/>
</dbReference>
<evidence type="ECO:0000313" key="2">
    <source>
        <dbReference type="Proteomes" id="UP000319383"/>
    </source>
</evidence>
<accession>A0A517ZWE5</accession>
<gene>
    <name evidence="1" type="ORF">Mal52_53440</name>
</gene>
<proteinExistence type="predicted"/>
<reference evidence="1 2" key="1">
    <citation type="submission" date="2019-02" db="EMBL/GenBank/DDBJ databases">
        <title>Deep-cultivation of Planctomycetes and their phenomic and genomic characterization uncovers novel biology.</title>
        <authorList>
            <person name="Wiegand S."/>
            <person name="Jogler M."/>
            <person name="Boedeker C."/>
            <person name="Pinto D."/>
            <person name="Vollmers J."/>
            <person name="Rivas-Marin E."/>
            <person name="Kohn T."/>
            <person name="Peeters S.H."/>
            <person name="Heuer A."/>
            <person name="Rast P."/>
            <person name="Oberbeckmann S."/>
            <person name="Bunk B."/>
            <person name="Jeske O."/>
            <person name="Meyerdierks A."/>
            <person name="Storesund J.E."/>
            <person name="Kallscheuer N."/>
            <person name="Luecker S."/>
            <person name="Lage O.M."/>
            <person name="Pohl T."/>
            <person name="Merkel B.J."/>
            <person name="Hornburger P."/>
            <person name="Mueller R.-W."/>
            <person name="Bruemmer F."/>
            <person name="Labrenz M."/>
            <person name="Spormann A.M."/>
            <person name="Op den Camp H."/>
            <person name="Overmann J."/>
            <person name="Amann R."/>
            <person name="Jetten M.S.M."/>
            <person name="Mascher T."/>
            <person name="Medema M.H."/>
            <person name="Devos D.P."/>
            <person name="Kaster A.-K."/>
            <person name="Ovreas L."/>
            <person name="Rohde M."/>
            <person name="Galperin M.Y."/>
            <person name="Jogler C."/>
        </authorList>
    </citation>
    <scope>NUCLEOTIDE SEQUENCE [LARGE SCALE GENOMIC DNA]</scope>
    <source>
        <strain evidence="1 2">Mal52</strain>
    </source>
</reference>
<dbReference type="Proteomes" id="UP000319383">
    <property type="component" value="Chromosome"/>
</dbReference>
<dbReference type="EMBL" id="CP036276">
    <property type="protein sequence ID" value="QDU46822.1"/>
    <property type="molecule type" value="Genomic_DNA"/>
</dbReference>
<keyword evidence="2" id="KW-1185">Reference proteome</keyword>
<dbReference type="AlphaFoldDB" id="A0A517ZWE5"/>